<dbReference type="AlphaFoldDB" id="A0A5N8V3A8"/>
<dbReference type="OrthoDB" id="8670884at2"/>
<comment type="cofactor">
    <cofactor evidence="1">
        <name>FAD</name>
        <dbReference type="ChEBI" id="CHEBI:57692"/>
    </cofactor>
</comment>
<comment type="caution">
    <text evidence="5">The sequence shown here is derived from an EMBL/GenBank/DDBJ whole genome shotgun (WGS) entry which is preliminary data.</text>
</comment>
<sequence>MDDTLTTPVAVIGGGPVGLTLALLLDRLGVPCVVLNSQQDVPDQPRGSTHNARTMEHYRTLGLAERIRGLGLPAEHSAGISFFTRYNAHELALLPWPGSGEVLRRRAAADRTDPSPEPMHRANQMYVERLLLDHARTRPRLTLCYGWTVTELRESAEHVDVVAERDGARRTFRAEFVAGCDGGHSLVRRHLGIRYVGEGTLDQDILGRRSTAAHLRVPTLYRDFLRGSGAWSNWVVNSELALNLIALDGVDEFFLLTSSVDPDTATDADLVRLVQRAAGEPLPVEVLSHRPWTAGAALVAESFGTGRVRLAGDAAHLFTPNGGFGMNTGVDDAANLAWKLAAAVQGWAGPDLLESYGIERRPIALRNTAAARTLGQGLGAVDRPAWLEADSAAGEAARARTGAQLAEYGMRTLDTLGVQLGARYDGSPVVAGDGSGPVPDSFAAYTPSAVPGGRAPHLWLDDRRTDGSSLFDRFGPGFTLLRLGPRPPYTGRIEAAARARGVPLRTLTLDDPLARELYERDLVLIRPDQHVAWRTDREPGDPGALLALVTGGSRETAVRPAPATARGRW</sequence>
<dbReference type="Gene3D" id="3.40.30.120">
    <property type="match status" value="1"/>
</dbReference>
<keyword evidence="5" id="KW-0560">Oxidoreductase</keyword>
<evidence type="ECO:0000313" key="6">
    <source>
        <dbReference type="Proteomes" id="UP000325849"/>
    </source>
</evidence>
<dbReference type="Pfam" id="PF01494">
    <property type="entry name" value="FAD_binding_3"/>
    <property type="match status" value="1"/>
</dbReference>
<accession>A0A5N8V3A8</accession>
<dbReference type="PRINTS" id="PR00420">
    <property type="entry name" value="RNGMNOXGNASE"/>
</dbReference>
<dbReference type="PANTHER" id="PTHR43004:SF19">
    <property type="entry name" value="BINDING MONOOXYGENASE, PUTATIVE (JCVI)-RELATED"/>
    <property type="match status" value="1"/>
</dbReference>
<dbReference type="Pfam" id="PF21274">
    <property type="entry name" value="Rng_hyd_C"/>
    <property type="match status" value="1"/>
</dbReference>
<dbReference type="Proteomes" id="UP000325849">
    <property type="component" value="Unassembled WGS sequence"/>
</dbReference>
<keyword evidence="6" id="KW-1185">Reference proteome</keyword>
<evidence type="ECO:0000313" key="5">
    <source>
        <dbReference type="EMBL" id="MPY29780.1"/>
    </source>
</evidence>
<dbReference type="GO" id="GO:0071949">
    <property type="term" value="F:FAD binding"/>
    <property type="evidence" value="ECO:0007669"/>
    <property type="project" value="InterPro"/>
</dbReference>
<proteinExistence type="predicted"/>
<name>A0A5N8V3A8_9ACTN</name>
<evidence type="ECO:0000256" key="1">
    <source>
        <dbReference type="ARBA" id="ARBA00001974"/>
    </source>
</evidence>
<dbReference type="PANTHER" id="PTHR43004">
    <property type="entry name" value="TRK SYSTEM POTASSIUM UPTAKE PROTEIN"/>
    <property type="match status" value="1"/>
</dbReference>
<evidence type="ECO:0000256" key="2">
    <source>
        <dbReference type="ARBA" id="ARBA00022630"/>
    </source>
</evidence>
<dbReference type="GO" id="GO:0016709">
    <property type="term" value="F:oxidoreductase activity, acting on paired donors, with incorporation or reduction of molecular oxygen, NAD(P)H as one donor, and incorporation of one atom of oxygen"/>
    <property type="evidence" value="ECO:0007669"/>
    <property type="project" value="UniProtKB-ARBA"/>
</dbReference>
<keyword evidence="5" id="KW-0503">Monooxygenase</keyword>
<evidence type="ECO:0000259" key="4">
    <source>
        <dbReference type="Pfam" id="PF01494"/>
    </source>
</evidence>
<dbReference type="Gene3D" id="3.50.50.60">
    <property type="entry name" value="FAD/NAD(P)-binding domain"/>
    <property type="match status" value="1"/>
</dbReference>
<gene>
    <name evidence="5" type="ORF">FNH09_00010</name>
</gene>
<evidence type="ECO:0000256" key="3">
    <source>
        <dbReference type="ARBA" id="ARBA00022827"/>
    </source>
</evidence>
<keyword evidence="3" id="KW-0274">FAD</keyword>
<dbReference type="RefSeq" id="WP_152883698.1">
    <property type="nucleotide sequence ID" value="NZ_VJZD01000001.1"/>
</dbReference>
<feature type="domain" description="FAD-binding" evidence="4">
    <location>
        <begin position="7"/>
        <end position="368"/>
    </location>
</feature>
<keyword evidence="2" id="KW-0285">Flavoprotein</keyword>
<reference evidence="5 6" key="1">
    <citation type="submission" date="2019-07" db="EMBL/GenBank/DDBJ databases">
        <title>New species of Amycolatopsis and Streptomyces.</title>
        <authorList>
            <person name="Duangmal K."/>
            <person name="Teo W.F.A."/>
            <person name="Lipun K."/>
        </authorList>
    </citation>
    <scope>NUCLEOTIDE SEQUENCE [LARGE SCALE GENOMIC DNA]</scope>
    <source>
        <strain evidence="5 6">NBRC 109810</strain>
    </source>
</reference>
<protein>
    <submittedName>
        <fullName evidence="5">Monooxygenase</fullName>
    </submittedName>
</protein>
<dbReference type="InterPro" id="IPR002938">
    <property type="entry name" value="FAD-bd"/>
</dbReference>
<dbReference type="EMBL" id="VJZD01000001">
    <property type="protein sequence ID" value="MPY29780.1"/>
    <property type="molecule type" value="Genomic_DNA"/>
</dbReference>
<dbReference type="Gene3D" id="3.30.9.10">
    <property type="entry name" value="D-Amino Acid Oxidase, subunit A, domain 2"/>
    <property type="match status" value="1"/>
</dbReference>
<dbReference type="InterPro" id="IPR036188">
    <property type="entry name" value="FAD/NAD-bd_sf"/>
</dbReference>
<dbReference type="NCBIfam" id="NF004780">
    <property type="entry name" value="PRK06126.1"/>
    <property type="match status" value="1"/>
</dbReference>
<organism evidence="5 6">
    <name type="scientific">Streptomyces adustus</name>
    <dbReference type="NCBI Taxonomy" id="1609272"/>
    <lineage>
        <taxon>Bacteria</taxon>
        <taxon>Bacillati</taxon>
        <taxon>Actinomycetota</taxon>
        <taxon>Actinomycetes</taxon>
        <taxon>Kitasatosporales</taxon>
        <taxon>Streptomycetaceae</taxon>
        <taxon>Streptomyces</taxon>
    </lineage>
</organism>
<dbReference type="SUPFAM" id="SSF51905">
    <property type="entry name" value="FAD/NAD(P)-binding domain"/>
    <property type="match status" value="1"/>
</dbReference>
<dbReference type="InterPro" id="IPR050641">
    <property type="entry name" value="RIFMO-like"/>
</dbReference>